<keyword evidence="6" id="KW-0418">Kinase</keyword>
<evidence type="ECO:0000259" key="5">
    <source>
        <dbReference type="PROSITE" id="PS50109"/>
    </source>
</evidence>
<dbReference type="AlphaFoldDB" id="A0A090ANP6"/>
<keyword evidence="4" id="KW-0812">Transmembrane</keyword>
<dbReference type="Gene3D" id="3.30.565.10">
    <property type="entry name" value="Histidine kinase-like ATPase, C-terminal domain"/>
    <property type="match status" value="1"/>
</dbReference>
<dbReference type="PROSITE" id="PS50109">
    <property type="entry name" value="HIS_KIN"/>
    <property type="match status" value="1"/>
</dbReference>
<dbReference type="InterPro" id="IPR036097">
    <property type="entry name" value="HisK_dim/P_sf"/>
</dbReference>
<gene>
    <name evidence="6" type="ORF">THII_2753</name>
</gene>
<reference evidence="6" key="1">
    <citation type="journal article" date="2014" name="ISME J.">
        <title>Ecophysiology of Thioploca ingrica as revealed by the complete genome sequence supplemented with proteomic evidence.</title>
        <authorList>
            <person name="Kojima H."/>
            <person name="Ogura Y."/>
            <person name="Yamamoto N."/>
            <person name="Togashi T."/>
            <person name="Mori H."/>
            <person name="Watanabe T."/>
            <person name="Nemoto F."/>
            <person name="Kurokawa K."/>
            <person name="Hayashi T."/>
            <person name="Fukui M."/>
        </authorList>
    </citation>
    <scope>NUCLEOTIDE SEQUENCE [LARGE SCALE GENOMIC DNA]</scope>
</reference>
<evidence type="ECO:0000256" key="2">
    <source>
        <dbReference type="ARBA" id="ARBA00012438"/>
    </source>
</evidence>
<feature type="transmembrane region" description="Helical" evidence="4">
    <location>
        <begin position="134"/>
        <end position="156"/>
    </location>
</feature>
<dbReference type="OrthoDB" id="9792686at2"/>
<evidence type="ECO:0000256" key="4">
    <source>
        <dbReference type="SAM" id="Phobius"/>
    </source>
</evidence>
<dbReference type="STRING" id="40754.THII_2753"/>
<dbReference type="SUPFAM" id="SSF47384">
    <property type="entry name" value="Homodimeric domain of signal transducing histidine kinase"/>
    <property type="match status" value="1"/>
</dbReference>
<dbReference type="PRINTS" id="PR00344">
    <property type="entry name" value="BCTRLSENSOR"/>
</dbReference>
<evidence type="ECO:0000313" key="7">
    <source>
        <dbReference type="Proteomes" id="UP000031623"/>
    </source>
</evidence>
<dbReference type="PANTHER" id="PTHR43065:SF52">
    <property type="entry name" value="SENSOR PROTEIN KINASE PILS"/>
    <property type="match status" value="1"/>
</dbReference>
<dbReference type="HOGENOM" id="CLU_000445_114_39_6"/>
<dbReference type="Gene3D" id="1.10.287.130">
    <property type="match status" value="1"/>
</dbReference>
<dbReference type="InterPro" id="IPR003594">
    <property type="entry name" value="HATPase_dom"/>
</dbReference>
<dbReference type="SUPFAM" id="SSF55874">
    <property type="entry name" value="ATPase domain of HSP90 chaperone/DNA topoisomerase II/histidine kinase"/>
    <property type="match status" value="1"/>
</dbReference>
<keyword evidence="4" id="KW-0472">Membrane</keyword>
<feature type="transmembrane region" description="Helical" evidence="4">
    <location>
        <begin position="58"/>
        <end position="77"/>
    </location>
</feature>
<evidence type="ECO:0000256" key="1">
    <source>
        <dbReference type="ARBA" id="ARBA00000085"/>
    </source>
</evidence>
<protein>
    <recommendedName>
        <fullName evidence="2">histidine kinase</fullName>
        <ecNumber evidence="2">2.7.13.3</ecNumber>
    </recommendedName>
</protein>
<dbReference type="InterPro" id="IPR036890">
    <property type="entry name" value="HATPase_C_sf"/>
</dbReference>
<dbReference type="Pfam" id="PF25323">
    <property type="entry name" value="6TM_PilS"/>
    <property type="match status" value="1"/>
</dbReference>
<dbReference type="Pfam" id="PF00512">
    <property type="entry name" value="HisKA"/>
    <property type="match status" value="1"/>
</dbReference>
<keyword evidence="7" id="KW-1185">Reference proteome</keyword>
<dbReference type="KEGG" id="tig:THII_2753"/>
<organism evidence="6 7">
    <name type="scientific">Thioploca ingrica</name>
    <dbReference type="NCBI Taxonomy" id="40754"/>
    <lineage>
        <taxon>Bacteria</taxon>
        <taxon>Pseudomonadati</taxon>
        <taxon>Pseudomonadota</taxon>
        <taxon>Gammaproteobacteria</taxon>
        <taxon>Thiotrichales</taxon>
        <taxon>Thiotrichaceae</taxon>
        <taxon>Thioploca</taxon>
    </lineage>
</organism>
<dbReference type="Gene3D" id="3.30.450.20">
    <property type="entry name" value="PAS domain"/>
    <property type="match status" value="1"/>
</dbReference>
<dbReference type="InterPro" id="IPR004358">
    <property type="entry name" value="Sig_transdc_His_kin-like_C"/>
</dbReference>
<dbReference type="EMBL" id="AP014633">
    <property type="protein sequence ID" value="BAP57050.1"/>
    <property type="molecule type" value="Genomic_DNA"/>
</dbReference>
<name>A0A090ANP6_9GAMM</name>
<keyword evidence="4" id="KW-1133">Transmembrane helix</keyword>
<proteinExistence type="predicted"/>
<dbReference type="Pfam" id="PF02518">
    <property type="entry name" value="HATPase_c"/>
    <property type="match status" value="1"/>
</dbReference>
<dbReference type="InterPro" id="IPR000014">
    <property type="entry name" value="PAS"/>
</dbReference>
<dbReference type="Proteomes" id="UP000031623">
    <property type="component" value="Chromosome"/>
</dbReference>
<dbReference type="Pfam" id="PF13188">
    <property type="entry name" value="PAS_8"/>
    <property type="match status" value="1"/>
</dbReference>
<evidence type="ECO:0000256" key="3">
    <source>
        <dbReference type="ARBA" id="ARBA00022553"/>
    </source>
</evidence>
<dbReference type="InterPro" id="IPR003661">
    <property type="entry name" value="HisK_dim/P_dom"/>
</dbReference>
<feature type="transmembrane region" description="Helical" evidence="4">
    <location>
        <begin position="162"/>
        <end position="184"/>
    </location>
</feature>
<dbReference type="InterPro" id="IPR005467">
    <property type="entry name" value="His_kinase_dom"/>
</dbReference>
<keyword evidence="6" id="KW-0808">Transferase</keyword>
<accession>A0A090ANP6</accession>
<dbReference type="EC" id="2.7.13.3" evidence="2"/>
<dbReference type="SMART" id="SM00388">
    <property type="entry name" value="HisKA"/>
    <property type="match status" value="1"/>
</dbReference>
<dbReference type="GO" id="GO:0000155">
    <property type="term" value="F:phosphorelay sensor kinase activity"/>
    <property type="evidence" value="ECO:0007669"/>
    <property type="project" value="InterPro"/>
</dbReference>
<feature type="transmembrane region" description="Helical" evidence="4">
    <location>
        <begin position="29"/>
        <end position="46"/>
    </location>
</feature>
<dbReference type="CDD" id="cd00082">
    <property type="entry name" value="HisKA"/>
    <property type="match status" value="1"/>
</dbReference>
<evidence type="ECO:0000313" key="6">
    <source>
        <dbReference type="EMBL" id="BAP57050.1"/>
    </source>
</evidence>
<comment type="catalytic activity">
    <reaction evidence="1">
        <text>ATP + protein L-histidine = ADP + protein N-phospho-L-histidine.</text>
        <dbReference type="EC" id="2.7.13.3"/>
    </reaction>
</comment>
<keyword evidence="3" id="KW-0597">Phosphoprotein</keyword>
<feature type="domain" description="Histidine kinase" evidence="5">
    <location>
        <begin position="327"/>
        <end position="536"/>
    </location>
</feature>
<sequence>MLEHTDLTAPLVQDETPVPAWKPLYLFNIYRLTIATLLVISFIADFSPSFLGQFDERLFLVTGWFYSGFAFANFFTIQRRWPSFHIQVLAQGLLDILAITLLMHASGGVYSGLGMLLIVSIAGGSLLTEGRTAFFFAAVASLSVLVQVTLVGLIYYGISYTVYTHAGMLGISFFTTAFLAHILAKRARISEALAKQRGLHLQYLAQLNAQIVQNIQSGIVVIDRIGKIHLFNSAAQRLLHISKSPTGHLLKSIAPQLAEQVRNWQKSSQTTSSLFRPDTGEVDLLASFIKLTRGKSANLLIMLEDATLTTQRAQQLKLASLGRLTASIAHEIRNPLSAISHAGQLLAESSLISPADLRLTQIIVNNSRRVNSIIENVLQLSRRDPPNSQQFSLAAWLQTFIADLISQQGLASTDILLHVKDTGFEISFDPIHLYQVLANLCENGLRYSQGSPLFELTMGYSEESERPYLDVCDHGPGMTEEVKAQVFEPFFTTNSTGAGLGLYLAREICEANQAALHLLAHSPTGCCFRITFPTISD</sequence>
<dbReference type="SMART" id="SM00387">
    <property type="entry name" value="HATPase_c"/>
    <property type="match status" value="1"/>
</dbReference>
<dbReference type="PANTHER" id="PTHR43065">
    <property type="entry name" value="SENSOR HISTIDINE KINASE"/>
    <property type="match status" value="1"/>
</dbReference>